<dbReference type="AlphaFoldDB" id="A0AAE0WRE1"/>
<evidence type="ECO:0000259" key="3">
    <source>
        <dbReference type="Pfam" id="PF24320"/>
    </source>
</evidence>
<evidence type="ECO:0000256" key="2">
    <source>
        <dbReference type="SAM" id="SignalP"/>
    </source>
</evidence>
<feature type="domain" description="DUF7492" evidence="3">
    <location>
        <begin position="28"/>
        <end position="274"/>
    </location>
</feature>
<dbReference type="EMBL" id="JAUTXT010000009">
    <property type="protein sequence ID" value="KAK3676634.1"/>
    <property type="molecule type" value="Genomic_DNA"/>
</dbReference>
<protein>
    <recommendedName>
        <fullName evidence="3">DUF7492 domain-containing protein</fullName>
    </recommendedName>
</protein>
<proteinExistence type="predicted"/>
<evidence type="ECO:0000256" key="1">
    <source>
        <dbReference type="SAM" id="MobiDB-lite"/>
    </source>
</evidence>
<organism evidence="4 5">
    <name type="scientific">Recurvomyces mirabilis</name>
    <dbReference type="NCBI Taxonomy" id="574656"/>
    <lineage>
        <taxon>Eukaryota</taxon>
        <taxon>Fungi</taxon>
        <taxon>Dikarya</taxon>
        <taxon>Ascomycota</taxon>
        <taxon>Pezizomycotina</taxon>
        <taxon>Dothideomycetes</taxon>
        <taxon>Dothideomycetidae</taxon>
        <taxon>Mycosphaerellales</taxon>
        <taxon>Teratosphaeriaceae</taxon>
        <taxon>Recurvomyces</taxon>
    </lineage>
</organism>
<dbReference type="InterPro" id="IPR055915">
    <property type="entry name" value="DUF7492"/>
</dbReference>
<comment type="caution">
    <text evidence="4">The sequence shown here is derived from an EMBL/GenBank/DDBJ whole genome shotgun (WGS) entry which is preliminary data.</text>
</comment>
<name>A0AAE0WRE1_9PEZI</name>
<dbReference type="Pfam" id="PF24320">
    <property type="entry name" value="DUF7492"/>
    <property type="match status" value="1"/>
</dbReference>
<reference evidence="4" key="1">
    <citation type="submission" date="2023-07" db="EMBL/GenBank/DDBJ databases">
        <title>Black Yeasts Isolated from many extreme environments.</title>
        <authorList>
            <person name="Coleine C."/>
            <person name="Stajich J.E."/>
            <person name="Selbmann L."/>
        </authorList>
    </citation>
    <scope>NUCLEOTIDE SEQUENCE</scope>
    <source>
        <strain evidence="4">CCFEE 5485</strain>
    </source>
</reference>
<keyword evidence="5" id="KW-1185">Reference proteome</keyword>
<accession>A0AAE0WRE1</accession>
<keyword evidence="2" id="KW-0732">Signal</keyword>
<feature type="region of interest" description="Disordered" evidence="1">
    <location>
        <begin position="443"/>
        <end position="473"/>
    </location>
</feature>
<evidence type="ECO:0000313" key="4">
    <source>
        <dbReference type="EMBL" id="KAK3676634.1"/>
    </source>
</evidence>
<dbReference type="Proteomes" id="UP001274830">
    <property type="component" value="Unassembled WGS sequence"/>
</dbReference>
<feature type="signal peptide" evidence="2">
    <location>
        <begin position="1"/>
        <end position="29"/>
    </location>
</feature>
<feature type="chain" id="PRO_5041983456" description="DUF7492 domain-containing protein" evidence="2">
    <location>
        <begin position="30"/>
        <end position="531"/>
    </location>
</feature>
<sequence>MPASSKMRILKSTSLCVLGTLALIRSTHAHSWIEEFQVIDSNGSYIGDRGYPRGYMARTDAGYNGFTMDYLVPQTGVRITSTDALCHPAQRTSNYTNPAYPKLQVTPGSYVAMKYLENGHVTLPWNQLGKPAGGGTVFVYGTAQPSNNEQIADVLNWSTDGTGGNGKGFLMAAQNFDDGRCHQINCGNISIARQTLFPAHVAGQPSSSVEQWCETDLKIPTTVKPGSLSVYWIWQWPTEPGHDCTLAEGKDEYYTTCSDFDVIANTGNDADAAIVAETKLTNTLAQENPQSTAVSDFQSRMAFTASPAVIMVSGTSTIGQSTTAASSFLAACSANGNANAKPNANFPANCPAVTDFGGAASSSAAAAIKQYATTIGIAPAVVSTGTPSAAPSISYPASASVTSSATLSATAASSTQSAAGSGPATVTLTLTTTVYTASSSALSTPASSLIPSSTSSSAPSSSNAPSSTSSAPLSSASLSAATGSIVFPTISTVVGSSPSVAPVADVVAGSNHVLSEHVPRNLHRAHPRQMR</sequence>
<evidence type="ECO:0000313" key="5">
    <source>
        <dbReference type="Proteomes" id="UP001274830"/>
    </source>
</evidence>
<gene>
    <name evidence="4" type="ORF">LTR78_003408</name>
</gene>